<dbReference type="InterPro" id="IPR016156">
    <property type="entry name" value="FAD/NAD-linked_Rdtase_dimer_sf"/>
</dbReference>
<keyword evidence="3" id="KW-0001">2Fe-2S</keyword>
<organism evidence="10 11">
    <name type="scientific">Paramixta manurensis</name>
    <dbReference type="NCBI Taxonomy" id="2740817"/>
    <lineage>
        <taxon>Bacteria</taxon>
        <taxon>Pseudomonadati</taxon>
        <taxon>Pseudomonadota</taxon>
        <taxon>Gammaproteobacteria</taxon>
        <taxon>Enterobacterales</taxon>
        <taxon>Erwiniaceae</taxon>
        <taxon>Paramixta</taxon>
    </lineage>
</organism>
<keyword evidence="2" id="KW-0285">Flavoprotein</keyword>
<dbReference type="SUPFAM" id="SSF50022">
    <property type="entry name" value="ISP domain"/>
    <property type="match status" value="1"/>
</dbReference>
<dbReference type="Pfam" id="PF07992">
    <property type="entry name" value="Pyr_redox_2"/>
    <property type="match status" value="1"/>
</dbReference>
<dbReference type="Gene3D" id="2.102.10.10">
    <property type="entry name" value="Rieske [2Fe-2S] iron-sulphur domain"/>
    <property type="match status" value="1"/>
</dbReference>
<dbReference type="Gene3D" id="3.50.50.60">
    <property type="entry name" value="FAD/NAD(P)-binding domain"/>
    <property type="match status" value="2"/>
</dbReference>
<dbReference type="GO" id="GO:0051537">
    <property type="term" value="F:2 iron, 2 sulfur cluster binding"/>
    <property type="evidence" value="ECO:0007669"/>
    <property type="project" value="UniProtKB-KW"/>
</dbReference>
<keyword evidence="11" id="KW-1185">Reference proteome</keyword>
<dbReference type="AlphaFoldDB" id="A0A6M8U633"/>
<dbReference type="SUPFAM" id="SSF55424">
    <property type="entry name" value="FAD/NAD-linked reductases, dimerisation (C-terminal) domain"/>
    <property type="match status" value="1"/>
</dbReference>
<evidence type="ECO:0000259" key="9">
    <source>
        <dbReference type="PROSITE" id="PS51296"/>
    </source>
</evidence>
<evidence type="ECO:0000256" key="3">
    <source>
        <dbReference type="ARBA" id="ARBA00022714"/>
    </source>
</evidence>
<dbReference type="EMBL" id="CP054212">
    <property type="protein sequence ID" value="QKJ86118.1"/>
    <property type="molecule type" value="Genomic_DNA"/>
</dbReference>
<dbReference type="Proteomes" id="UP000505325">
    <property type="component" value="Chromosome"/>
</dbReference>
<dbReference type="SUPFAM" id="SSF51905">
    <property type="entry name" value="FAD/NAD(P)-binding domain"/>
    <property type="match status" value="1"/>
</dbReference>
<dbReference type="Pfam" id="PF00355">
    <property type="entry name" value="Rieske"/>
    <property type="match status" value="1"/>
</dbReference>
<gene>
    <name evidence="10" type="ORF">PMPD1_1153</name>
</gene>
<dbReference type="PROSITE" id="PS51296">
    <property type="entry name" value="RIESKE"/>
    <property type="match status" value="1"/>
</dbReference>
<proteinExistence type="predicted"/>
<name>A0A6M8U633_9GAMM</name>
<evidence type="ECO:0000256" key="6">
    <source>
        <dbReference type="ARBA" id="ARBA00023002"/>
    </source>
</evidence>
<keyword evidence="8" id="KW-0411">Iron-sulfur</keyword>
<evidence type="ECO:0000256" key="2">
    <source>
        <dbReference type="ARBA" id="ARBA00022630"/>
    </source>
</evidence>
<dbReference type="RefSeq" id="WP_173633155.1">
    <property type="nucleotide sequence ID" value="NZ_CP054212.1"/>
</dbReference>
<keyword evidence="4" id="KW-0479">Metal-binding</keyword>
<evidence type="ECO:0000313" key="11">
    <source>
        <dbReference type="Proteomes" id="UP000505325"/>
    </source>
</evidence>
<dbReference type="InterPro" id="IPR023753">
    <property type="entry name" value="FAD/NAD-binding_dom"/>
</dbReference>
<feature type="domain" description="Rieske" evidence="9">
    <location>
        <begin position="4"/>
        <end position="99"/>
    </location>
</feature>
<dbReference type="PANTHER" id="PTHR43557">
    <property type="entry name" value="APOPTOSIS-INDUCING FACTOR 1"/>
    <property type="match status" value="1"/>
</dbReference>
<evidence type="ECO:0000256" key="7">
    <source>
        <dbReference type="ARBA" id="ARBA00023004"/>
    </source>
</evidence>
<evidence type="ECO:0000256" key="5">
    <source>
        <dbReference type="ARBA" id="ARBA00022827"/>
    </source>
</evidence>
<accession>A0A6M8U633</accession>
<dbReference type="InterPro" id="IPR050446">
    <property type="entry name" value="FAD-oxidoreductase/Apoptosis"/>
</dbReference>
<reference evidence="10 11" key="1">
    <citation type="submission" date="2020-06" db="EMBL/GenBank/DDBJ databases">
        <title>Genome sequence of Paramixta manurensis strain PD-1.</title>
        <authorList>
            <person name="Lee C.W."/>
            <person name="Kim J."/>
        </authorList>
    </citation>
    <scope>NUCLEOTIDE SEQUENCE [LARGE SCALE GENOMIC DNA]</scope>
    <source>
        <strain evidence="10 11">PD-1</strain>
    </source>
</reference>
<dbReference type="GO" id="GO:0016651">
    <property type="term" value="F:oxidoreductase activity, acting on NAD(P)H"/>
    <property type="evidence" value="ECO:0007669"/>
    <property type="project" value="TreeGrafter"/>
</dbReference>
<dbReference type="GO" id="GO:0046872">
    <property type="term" value="F:metal ion binding"/>
    <property type="evidence" value="ECO:0007669"/>
    <property type="project" value="UniProtKB-KW"/>
</dbReference>
<dbReference type="GO" id="GO:0005737">
    <property type="term" value="C:cytoplasm"/>
    <property type="evidence" value="ECO:0007669"/>
    <property type="project" value="TreeGrafter"/>
</dbReference>
<dbReference type="KEGG" id="pmak:PMPD1_1153"/>
<dbReference type="PRINTS" id="PR00411">
    <property type="entry name" value="PNDRDTASEI"/>
</dbReference>
<dbReference type="PRINTS" id="PR00368">
    <property type="entry name" value="FADPNR"/>
</dbReference>
<dbReference type="InterPro" id="IPR036922">
    <property type="entry name" value="Rieske_2Fe-2S_sf"/>
</dbReference>
<keyword evidence="6" id="KW-0560">Oxidoreductase</keyword>
<keyword evidence="7" id="KW-0408">Iron</keyword>
<keyword evidence="5" id="KW-0274">FAD</keyword>
<dbReference type="InterPro" id="IPR036188">
    <property type="entry name" value="FAD/NAD-bd_sf"/>
</dbReference>
<evidence type="ECO:0000256" key="8">
    <source>
        <dbReference type="ARBA" id="ARBA00023014"/>
    </source>
</evidence>
<dbReference type="Gene3D" id="3.30.390.30">
    <property type="match status" value="1"/>
</dbReference>
<evidence type="ECO:0000256" key="4">
    <source>
        <dbReference type="ARBA" id="ARBA00022723"/>
    </source>
</evidence>
<evidence type="ECO:0000256" key="1">
    <source>
        <dbReference type="ARBA" id="ARBA00001974"/>
    </source>
</evidence>
<dbReference type="PANTHER" id="PTHR43557:SF2">
    <property type="entry name" value="RIESKE DOMAIN-CONTAINING PROTEIN-RELATED"/>
    <property type="match status" value="1"/>
</dbReference>
<comment type="cofactor">
    <cofactor evidence="1">
        <name>FAD</name>
        <dbReference type="ChEBI" id="CHEBI:57692"/>
    </cofactor>
</comment>
<sequence>MNYQTALALRDLPQLKPIKAAIGDTDVMLIREGDNVRAYQATCPHAGAPLENGAVCDGKLVCPWHKAVFDIRNGEMCEPLALRDLKQYPVRIENGQVEVSPKAMSASSAFGQPGESPVWVVMGSGAAGSAAAWTLRREGFRGKLVLIDREPEAPYDRTALTKFVPAGKMAISDVPAILGEDFLPYTQPMHGDVERLDSGEQQLHFADGACLHYDKLLIASGGVPQRPEIEGNALFGVHVLRSIEQADTLLQEVDKTQKLVIIGNSFIGMELASALRNKDIEVQVIARSTLPFKQQFGAEIAHFFRRLHEENGVRFIEGEPAALEGEGQVSGVRLTSGKLIPAEVVLFATGVAPATGFIHDIPLLDDGSLEADTFLQVAENVWAAGDNVTWPGDTQPLRIEHYRVAHQLGRVAAKNMLGKQEPFDRVPFFWTAQFGTRYEYLGHAEEWDAWQLFGSLQDKKFIAVYGYQDKLAAVFTCGLYTLSAELLQRMQQPMDMREAVEWITQRL</sequence>
<protein>
    <submittedName>
        <fullName evidence="10">Rieske 2Fe-2S domain-containing protein</fullName>
    </submittedName>
</protein>
<dbReference type="InterPro" id="IPR017941">
    <property type="entry name" value="Rieske_2Fe-2S"/>
</dbReference>
<evidence type="ECO:0000313" key="10">
    <source>
        <dbReference type="EMBL" id="QKJ86118.1"/>
    </source>
</evidence>